<dbReference type="Pfam" id="PF09791">
    <property type="entry name" value="Oxidored-like"/>
    <property type="match status" value="1"/>
</dbReference>
<reference evidence="3" key="1">
    <citation type="submission" date="2021-01" db="EMBL/GenBank/DDBJ databases">
        <authorList>
            <person name="Kaushik A."/>
        </authorList>
    </citation>
    <scope>NUCLEOTIDE SEQUENCE</scope>
    <source>
        <strain evidence="3">AG4-R118</strain>
    </source>
</reference>
<feature type="domain" description="Oxidoreductase-like" evidence="2">
    <location>
        <begin position="82"/>
        <end position="126"/>
    </location>
</feature>
<feature type="compositionally biased region" description="Basic and acidic residues" evidence="1">
    <location>
        <begin position="145"/>
        <end position="159"/>
    </location>
</feature>
<organism evidence="3 4">
    <name type="scientific">Rhizoctonia solani</name>
    <dbReference type="NCBI Taxonomy" id="456999"/>
    <lineage>
        <taxon>Eukaryota</taxon>
        <taxon>Fungi</taxon>
        <taxon>Dikarya</taxon>
        <taxon>Basidiomycota</taxon>
        <taxon>Agaricomycotina</taxon>
        <taxon>Agaricomycetes</taxon>
        <taxon>Cantharellales</taxon>
        <taxon>Ceratobasidiaceae</taxon>
        <taxon>Rhizoctonia</taxon>
    </lineage>
</organism>
<gene>
    <name evidence="3" type="ORF">RDB_LOCUS157392</name>
</gene>
<protein>
    <recommendedName>
        <fullName evidence="2">Oxidoreductase-like domain-containing protein</fullName>
    </recommendedName>
</protein>
<comment type="caution">
    <text evidence="3">The sequence shown here is derived from an EMBL/GenBank/DDBJ whole genome shotgun (WGS) entry which is preliminary data.</text>
</comment>
<dbReference type="InterPro" id="IPR039251">
    <property type="entry name" value="OXLD1"/>
</dbReference>
<dbReference type="AlphaFoldDB" id="A0A8H3D086"/>
<evidence type="ECO:0000259" key="2">
    <source>
        <dbReference type="Pfam" id="PF09791"/>
    </source>
</evidence>
<dbReference type="PANTHER" id="PTHR21193:SF3">
    <property type="entry name" value="OXIDOREDUCTASE-LIKE DOMAIN-CONTAINING PROTEIN 1"/>
    <property type="match status" value="1"/>
</dbReference>
<dbReference type="PANTHER" id="PTHR21193">
    <property type="entry name" value="OXIDOREDUCTASE-LIKE DOMAIN-CONTAINING PROTEIN 1"/>
    <property type="match status" value="1"/>
</dbReference>
<evidence type="ECO:0000313" key="3">
    <source>
        <dbReference type="EMBL" id="CAE6504127.1"/>
    </source>
</evidence>
<evidence type="ECO:0000313" key="4">
    <source>
        <dbReference type="Proteomes" id="UP000663888"/>
    </source>
</evidence>
<dbReference type="GO" id="GO:0005739">
    <property type="term" value="C:mitochondrion"/>
    <property type="evidence" value="ECO:0007669"/>
    <property type="project" value="TreeGrafter"/>
</dbReference>
<name>A0A8H3D086_9AGAM</name>
<proteinExistence type="predicted"/>
<feature type="region of interest" description="Disordered" evidence="1">
    <location>
        <begin position="136"/>
        <end position="169"/>
    </location>
</feature>
<accession>A0A8H3D086</accession>
<sequence length="185" mass="21085">MLCSSPWLRILARRPVNIRYASTRARDLAARHWELVRLHSPHPAERHVLDHEATKAAIVDHTGLKATTDVITPSAPKEIYLRGIKIPRKPKPPESDECCMSGCAVCVYDLYLDSLNTYKQEAKTARTHLREKSIPVTEWPDDLQEQERKDASANKKDEENGLDSLDMDPSMKAFLMLEKKLGQKK</sequence>
<evidence type="ECO:0000256" key="1">
    <source>
        <dbReference type="SAM" id="MobiDB-lite"/>
    </source>
</evidence>
<dbReference type="InterPro" id="IPR019180">
    <property type="entry name" value="Oxidoreductase-like_N"/>
</dbReference>
<dbReference type="EMBL" id="CAJMWX010001750">
    <property type="protein sequence ID" value="CAE6504127.1"/>
    <property type="molecule type" value="Genomic_DNA"/>
</dbReference>
<dbReference type="Proteomes" id="UP000663888">
    <property type="component" value="Unassembled WGS sequence"/>
</dbReference>